<keyword evidence="2" id="KW-0805">Transcription regulation</keyword>
<comment type="subcellular location">
    <subcellularLocation>
        <location evidence="1">Nucleus</location>
    </subcellularLocation>
</comment>
<evidence type="ECO:0000256" key="2">
    <source>
        <dbReference type="ARBA" id="ARBA00023015"/>
    </source>
</evidence>
<organism evidence="9 10">
    <name type="scientific">Cicer arietinum</name>
    <name type="common">Chickpea</name>
    <name type="synonym">Garbanzo</name>
    <dbReference type="NCBI Taxonomy" id="3827"/>
    <lineage>
        <taxon>Eukaryota</taxon>
        <taxon>Viridiplantae</taxon>
        <taxon>Streptophyta</taxon>
        <taxon>Embryophyta</taxon>
        <taxon>Tracheophyta</taxon>
        <taxon>Spermatophyta</taxon>
        <taxon>Magnoliopsida</taxon>
        <taxon>eudicotyledons</taxon>
        <taxon>Gunneridae</taxon>
        <taxon>Pentapetalae</taxon>
        <taxon>rosids</taxon>
        <taxon>fabids</taxon>
        <taxon>Fabales</taxon>
        <taxon>Fabaceae</taxon>
        <taxon>Papilionoideae</taxon>
        <taxon>50 kb inversion clade</taxon>
        <taxon>NPAAA clade</taxon>
        <taxon>Hologalegina</taxon>
        <taxon>IRL clade</taxon>
        <taxon>Cicereae</taxon>
        <taxon>Cicer</taxon>
    </lineage>
</organism>
<dbReference type="Proteomes" id="UP000087171">
    <property type="component" value="Chromosome Ca4"/>
</dbReference>
<dbReference type="Pfam" id="PF02362">
    <property type="entry name" value="B3"/>
    <property type="match status" value="1"/>
</dbReference>
<evidence type="ECO:0000256" key="3">
    <source>
        <dbReference type="ARBA" id="ARBA00023125"/>
    </source>
</evidence>
<protein>
    <submittedName>
        <fullName evidence="10">B3 domain-containing protein REM20-like</fullName>
    </submittedName>
</protein>
<accession>A0A3Q7XPX9</accession>
<keyword evidence="7" id="KW-0812">Transmembrane</keyword>
<dbReference type="PANTHER" id="PTHR31920">
    <property type="entry name" value="B3 DOMAIN-CONTAINING"/>
    <property type="match status" value="1"/>
</dbReference>
<dbReference type="SMART" id="SM01019">
    <property type="entry name" value="B3"/>
    <property type="match status" value="1"/>
</dbReference>
<dbReference type="PANTHER" id="PTHR31920:SF135">
    <property type="entry name" value="B3 DOMAIN-CONTAINING PROTEIN OS03G0621600-RELATED"/>
    <property type="match status" value="1"/>
</dbReference>
<feature type="region of interest" description="Disordered" evidence="6">
    <location>
        <begin position="120"/>
        <end position="162"/>
    </location>
</feature>
<keyword evidence="4" id="KW-0804">Transcription</keyword>
<dbReference type="GO" id="GO:0003677">
    <property type="term" value="F:DNA binding"/>
    <property type="evidence" value="ECO:0007669"/>
    <property type="project" value="UniProtKB-KW"/>
</dbReference>
<evidence type="ECO:0000256" key="5">
    <source>
        <dbReference type="ARBA" id="ARBA00023242"/>
    </source>
</evidence>
<dbReference type="SUPFAM" id="SSF101936">
    <property type="entry name" value="DNA-binding pseudobarrel domain"/>
    <property type="match status" value="2"/>
</dbReference>
<reference evidence="10" key="2">
    <citation type="submission" date="2025-08" db="UniProtKB">
        <authorList>
            <consortium name="RefSeq"/>
        </authorList>
    </citation>
    <scope>IDENTIFICATION</scope>
    <source>
        <tissue evidence="10">Etiolated seedlings</tissue>
    </source>
</reference>
<dbReference type="InterPro" id="IPR015300">
    <property type="entry name" value="DNA-bd_pseudobarrel_sf"/>
</dbReference>
<feature type="domain" description="TF-B3" evidence="8">
    <location>
        <begin position="9"/>
        <end position="104"/>
    </location>
</feature>
<dbReference type="InterPro" id="IPR050655">
    <property type="entry name" value="Plant_B3_domain"/>
</dbReference>
<keyword evidence="5" id="KW-0539">Nucleus</keyword>
<keyword evidence="9" id="KW-1185">Reference proteome</keyword>
<feature type="compositionally biased region" description="Basic and acidic residues" evidence="6">
    <location>
        <begin position="183"/>
        <end position="198"/>
    </location>
</feature>
<proteinExistence type="predicted"/>
<gene>
    <name evidence="10" type="primary">LOC101489737</name>
</gene>
<evidence type="ECO:0000256" key="7">
    <source>
        <dbReference type="SAM" id="Phobius"/>
    </source>
</evidence>
<feature type="transmembrane region" description="Helical" evidence="7">
    <location>
        <begin position="230"/>
        <end position="255"/>
    </location>
</feature>
<evidence type="ECO:0000256" key="6">
    <source>
        <dbReference type="SAM" id="MobiDB-lite"/>
    </source>
</evidence>
<dbReference type="Gene3D" id="2.40.330.10">
    <property type="entry name" value="DNA-binding pseudobarrel domain"/>
    <property type="match status" value="2"/>
</dbReference>
<feature type="region of interest" description="Disordered" evidence="6">
    <location>
        <begin position="179"/>
        <end position="199"/>
    </location>
</feature>
<evidence type="ECO:0000256" key="4">
    <source>
        <dbReference type="ARBA" id="ARBA00023163"/>
    </source>
</evidence>
<evidence type="ECO:0000259" key="8">
    <source>
        <dbReference type="PROSITE" id="PS50863"/>
    </source>
</evidence>
<reference evidence="9" key="1">
    <citation type="journal article" date="2013" name="Nat. Biotechnol.">
        <title>Draft genome sequence of chickpea (Cicer arietinum) provides a resource for trait improvement.</title>
        <authorList>
            <person name="Varshney R.K."/>
            <person name="Song C."/>
            <person name="Saxena R.K."/>
            <person name="Azam S."/>
            <person name="Yu S."/>
            <person name="Sharpe A.G."/>
            <person name="Cannon S."/>
            <person name="Baek J."/>
            <person name="Rosen B.D."/>
            <person name="Tar'an B."/>
            <person name="Millan T."/>
            <person name="Zhang X."/>
            <person name="Ramsay L.D."/>
            <person name="Iwata A."/>
            <person name="Wang Y."/>
            <person name="Nelson W."/>
            <person name="Farmer A.D."/>
            <person name="Gaur P.M."/>
            <person name="Soderlund C."/>
            <person name="Penmetsa R.V."/>
            <person name="Xu C."/>
            <person name="Bharti A.K."/>
            <person name="He W."/>
            <person name="Winter P."/>
            <person name="Zhao S."/>
            <person name="Hane J.K."/>
            <person name="Carrasquilla-Garcia N."/>
            <person name="Condie J.A."/>
            <person name="Upadhyaya H.D."/>
            <person name="Luo M.C."/>
            <person name="Thudi M."/>
            <person name="Gowda C.L."/>
            <person name="Singh N.P."/>
            <person name="Lichtenzveig J."/>
            <person name="Gali K.K."/>
            <person name="Rubio J."/>
            <person name="Nadarajan N."/>
            <person name="Dolezel J."/>
            <person name="Bansal K.C."/>
            <person name="Xu X."/>
            <person name="Edwards D."/>
            <person name="Zhang G."/>
            <person name="Kahl G."/>
            <person name="Gil J."/>
            <person name="Singh K.B."/>
            <person name="Datta S.K."/>
            <person name="Jackson S.A."/>
            <person name="Wang J."/>
            <person name="Cook D.R."/>
        </authorList>
    </citation>
    <scope>NUCLEOTIDE SEQUENCE [LARGE SCALE GENOMIC DNA]</scope>
    <source>
        <strain evidence="9">cv. CDC Frontier</strain>
    </source>
</reference>
<dbReference type="OrthoDB" id="1094641at2759"/>
<keyword evidence="7" id="KW-1133">Transmembrane helix</keyword>
<dbReference type="RefSeq" id="XP_027189373.1">
    <property type="nucleotide sequence ID" value="XM_027333572.1"/>
</dbReference>
<sequence>MTNVTKEYPDFFKVFLLEKHYERMQIPDAFVNLMCLKTRLMKDVTLRDHRGREWHVKTRSVGAKLYFADGWKRFREQNCLEESDFIVFTHVENNVFKFKILELASMCEKIKVMEVDNNVMEEEDDGDANGDDDDDDDDYDDDNDDDDDDVMMIEHDDDDDPEEEIEAVKGNIRNQPQHLRTCKARDIESSSKHSKHEDDEFDAEIYVQEGNPYFVVKQSHNRPNEIVTYYIHYSLFFHFFIIYMHCFLFNMGALLDNLFQKTQLRTFAFALQNISHLYVAIGVQKRDIEAYHFVLPQISTEHIKKRGEIRRWKDGRVLVQGWEGFCRKSKIKENDRCICELVLREDKTIEMLRVHVIRRK</sequence>
<evidence type="ECO:0000313" key="10">
    <source>
        <dbReference type="RefSeq" id="XP_027189373.1"/>
    </source>
</evidence>
<dbReference type="CDD" id="cd10017">
    <property type="entry name" value="B3_DNA"/>
    <property type="match status" value="1"/>
</dbReference>
<evidence type="ECO:0000313" key="9">
    <source>
        <dbReference type="Proteomes" id="UP000087171"/>
    </source>
</evidence>
<evidence type="ECO:0000256" key="1">
    <source>
        <dbReference type="ARBA" id="ARBA00004123"/>
    </source>
</evidence>
<dbReference type="InterPro" id="IPR003340">
    <property type="entry name" value="B3_DNA-bd"/>
</dbReference>
<name>A0A3Q7XPX9_CICAR</name>
<keyword evidence="7" id="KW-0472">Membrane</keyword>
<dbReference type="GO" id="GO:0005634">
    <property type="term" value="C:nucleus"/>
    <property type="evidence" value="ECO:0007669"/>
    <property type="project" value="UniProtKB-SubCell"/>
</dbReference>
<dbReference type="AlphaFoldDB" id="A0A3Q7XPX9"/>
<keyword evidence="3" id="KW-0238">DNA-binding</keyword>
<dbReference type="STRING" id="3827.A0A3Q7XPX9"/>
<dbReference type="PROSITE" id="PS50863">
    <property type="entry name" value="B3"/>
    <property type="match status" value="1"/>
</dbReference>